<gene>
    <name evidence="10" type="primary">LOC101845569</name>
</gene>
<evidence type="ECO:0000313" key="10">
    <source>
        <dbReference type="RefSeq" id="XP_005104246.1"/>
    </source>
</evidence>
<evidence type="ECO:0000256" key="6">
    <source>
        <dbReference type="ARBA" id="ARBA00023136"/>
    </source>
</evidence>
<comment type="subcellular location">
    <subcellularLocation>
        <location evidence="1">Membrane</location>
        <topology evidence="1">Single-pass membrane protein</topology>
    </subcellularLocation>
    <subcellularLocation>
        <location evidence="8">Membrane</location>
        <topology evidence="8">Single-pass type II membrane protein</topology>
    </subcellularLocation>
</comment>
<dbReference type="InterPro" id="IPR010635">
    <property type="entry name" value="Heparan_SO4-6-sulfoTrfase"/>
</dbReference>
<sequence length="434" mass="50167">MPKLLKYLYAVAVVSALVTSVRFWFDNGNTNQAIHNKLRIAPLDRTPVTLTTEFYEYGLLEANSGTESQLSPSRTILKTTEAFIAETTGFPKHEGVDITTTRPVLGASEVAQGMPVPPSLLNISDQLIWGTFSDEDARVTPVPFNINASDKLVVMHIQKTGGSTFEYHLVKDTDIKPRCKCRHSIMTSANVLCGCVNDKRRLWMFQRLTVRWPCGCHADYSTLTYCLEPWFKLFDRKKRVEVRKFHYVTVLRDPTRRFLSEWRHVQRGAEWKEFLVCDGHRNRPRICYRGENWANVTLSEFMSCETNLAINRQTRMLANMTLSDCYETESNLSRRHRDEIMLASAKYNLARFFRFFGLLERELDSARLFGATFDGINFHLETFQQEPTVADSTLSTLTDFEKEEILRLNYLDVRLLEFARALFAERLKNAQLHV</sequence>
<evidence type="ECO:0000256" key="1">
    <source>
        <dbReference type="ARBA" id="ARBA00004167"/>
    </source>
</evidence>
<dbReference type="RefSeq" id="XP_005104246.1">
    <property type="nucleotide sequence ID" value="XM_005104189.3"/>
</dbReference>
<keyword evidence="4" id="KW-0812">Transmembrane</keyword>
<dbReference type="EC" id="2.8.2.-" evidence="8"/>
<keyword evidence="9" id="KW-1185">Reference proteome</keyword>
<organism evidence="9 10">
    <name type="scientific">Aplysia californica</name>
    <name type="common">California sea hare</name>
    <dbReference type="NCBI Taxonomy" id="6500"/>
    <lineage>
        <taxon>Eukaryota</taxon>
        <taxon>Metazoa</taxon>
        <taxon>Spiralia</taxon>
        <taxon>Lophotrochozoa</taxon>
        <taxon>Mollusca</taxon>
        <taxon>Gastropoda</taxon>
        <taxon>Heterobranchia</taxon>
        <taxon>Euthyneura</taxon>
        <taxon>Tectipleura</taxon>
        <taxon>Aplysiida</taxon>
        <taxon>Aplysioidea</taxon>
        <taxon>Aplysiidae</taxon>
        <taxon>Aplysia</taxon>
    </lineage>
</organism>
<keyword evidence="3 8" id="KW-0808">Transferase</keyword>
<evidence type="ECO:0000256" key="2">
    <source>
        <dbReference type="ARBA" id="ARBA00010109"/>
    </source>
</evidence>
<evidence type="ECO:0000256" key="4">
    <source>
        <dbReference type="ARBA" id="ARBA00022692"/>
    </source>
</evidence>
<dbReference type="GeneID" id="101845569"/>
<dbReference type="Gene3D" id="3.40.50.300">
    <property type="entry name" value="P-loop containing nucleotide triphosphate hydrolases"/>
    <property type="match status" value="1"/>
</dbReference>
<comment type="similarity">
    <text evidence="2 8">Belongs to the sulfotransferase 6 family.</text>
</comment>
<evidence type="ECO:0000256" key="8">
    <source>
        <dbReference type="RuleBase" id="RU364122"/>
    </source>
</evidence>
<evidence type="ECO:0000256" key="3">
    <source>
        <dbReference type="ARBA" id="ARBA00022679"/>
    </source>
</evidence>
<dbReference type="InterPro" id="IPR005331">
    <property type="entry name" value="Sulfotransferase"/>
</dbReference>
<keyword evidence="6 8" id="KW-0472">Membrane</keyword>
<comment type="catalytic activity">
    <reaction evidence="8">
        <text>alpha-D-glucosaminyl-[heparan sulfate](n) + 3'-phosphoadenylyl sulfate = 6-sulfo-alpha-D-glucosaminyl-[heparan sulfate](n) + adenosine 3',5'-bisphosphate + H(+)</text>
        <dbReference type="Rhea" id="RHEA:56604"/>
        <dbReference type="Rhea" id="RHEA-COMP:9830"/>
        <dbReference type="Rhea" id="RHEA-COMP:14621"/>
        <dbReference type="ChEBI" id="CHEBI:15378"/>
        <dbReference type="ChEBI" id="CHEBI:58339"/>
        <dbReference type="ChEBI" id="CHEBI:58343"/>
        <dbReference type="ChEBI" id="CHEBI:58388"/>
        <dbReference type="ChEBI" id="CHEBI:140604"/>
    </reaction>
</comment>
<dbReference type="Proteomes" id="UP000694888">
    <property type="component" value="Unplaced"/>
</dbReference>
<evidence type="ECO:0000256" key="7">
    <source>
        <dbReference type="ARBA" id="ARBA00023180"/>
    </source>
</evidence>
<evidence type="ECO:0000256" key="5">
    <source>
        <dbReference type="ARBA" id="ARBA00022989"/>
    </source>
</evidence>
<accession>A0ABM0JY29</accession>
<protein>
    <recommendedName>
        <fullName evidence="8">Heparan-sulfate 6-O-sulfotransferase</fullName>
        <ecNumber evidence="8">2.8.2.-</ecNumber>
    </recommendedName>
</protein>
<keyword evidence="5" id="KW-1133">Transmembrane helix</keyword>
<keyword evidence="7" id="KW-0325">Glycoprotein</keyword>
<dbReference type="PANTHER" id="PTHR12812">
    <property type="entry name" value="HEPARAN SULFATE 6-O-SULFOTRANSFERASE 3"/>
    <property type="match status" value="1"/>
</dbReference>
<comment type="function">
    <text evidence="8">6-O-sulfation enzyme which catalyzes the transfer of sulfate from 3'-phosphoadenosine 5'-phosphosulfate (PAPS) to position 6 of the N-sulfoglucosamine residue (GlcNS) of heparan sulfate.</text>
</comment>
<dbReference type="PANTHER" id="PTHR12812:SF0">
    <property type="entry name" value="HEPARAN-SULFATE 6-O-SULFOTRANSFERASE"/>
    <property type="match status" value="1"/>
</dbReference>
<proteinExistence type="inferred from homology"/>
<name>A0ABM0JY29_APLCA</name>
<evidence type="ECO:0000313" key="9">
    <source>
        <dbReference type="Proteomes" id="UP000694888"/>
    </source>
</evidence>
<dbReference type="InterPro" id="IPR027417">
    <property type="entry name" value="P-loop_NTPase"/>
</dbReference>
<reference evidence="10" key="1">
    <citation type="submission" date="2025-08" db="UniProtKB">
        <authorList>
            <consortium name="RefSeq"/>
        </authorList>
    </citation>
    <scope>IDENTIFICATION</scope>
</reference>
<dbReference type="Pfam" id="PF03567">
    <property type="entry name" value="Sulfotransfer_2"/>
    <property type="match status" value="1"/>
</dbReference>
<keyword evidence="8" id="KW-0735">Signal-anchor</keyword>